<keyword evidence="7" id="KW-1185">Reference proteome</keyword>
<dbReference type="CDD" id="cd22985">
    <property type="entry name" value="DD_CrRSP11-like"/>
    <property type="match status" value="1"/>
</dbReference>
<evidence type="ECO:0000313" key="6">
    <source>
        <dbReference type="EMBL" id="QDZ22893.1"/>
    </source>
</evidence>
<evidence type="ECO:0000256" key="3">
    <source>
        <dbReference type="ARBA" id="ARBA00023273"/>
    </source>
</evidence>
<keyword evidence="2" id="KW-0282">Flagellum</keyword>
<reference evidence="6 7" key="1">
    <citation type="submission" date="2018-07" db="EMBL/GenBank/DDBJ databases">
        <title>The complete nuclear genome of the prasinophyte Chloropicon primus (CCMP1205).</title>
        <authorList>
            <person name="Pombert J.-F."/>
            <person name="Otis C."/>
            <person name="Turmel M."/>
            <person name="Lemieux C."/>
        </authorList>
    </citation>
    <scope>NUCLEOTIDE SEQUENCE [LARGE SCALE GENOMIC DNA]</scope>
    <source>
        <strain evidence="6 7">CCMP1205</strain>
    </source>
</reference>
<dbReference type="InterPro" id="IPR003117">
    <property type="entry name" value="cAMP_dep_PK_reg_su_I/II_a/b"/>
</dbReference>
<name>A0A5B8MR34_9CHLO</name>
<dbReference type="GO" id="GO:0031514">
    <property type="term" value="C:motile cilium"/>
    <property type="evidence" value="ECO:0007669"/>
    <property type="project" value="UniProtKB-SubCell"/>
</dbReference>
<sequence>MDIEPIYCAEQIKIPPNLADALKAYTKEVIRANPEDIIAFSVNYFTKLADYSTNLVVDATPDLGQIKEVNATMAQIANPTAGDFAKVCTQVGISPEILERAFTLDSPDFDTANAVVLLLTMVASNLENLLELTFDVLGSEHHLPVSKIIGVLEFLSTRDESVTGSMKDRLNSALEGKEVASINEIKAAIFSTEE</sequence>
<dbReference type="EMBL" id="CP031042">
    <property type="protein sequence ID" value="QDZ22893.1"/>
    <property type="molecule type" value="Genomic_DNA"/>
</dbReference>
<protein>
    <recommendedName>
        <fullName evidence="5">RIIa domain-containing protein</fullName>
    </recommendedName>
</protein>
<dbReference type="Proteomes" id="UP000316726">
    <property type="component" value="Chromosome 9"/>
</dbReference>
<evidence type="ECO:0000256" key="4">
    <source>
        <dbReference type="ARBA" id="ARBA00035651"/>
    </source>
</evidence>
<dbReference type="PANTHER" id="PTHR14952">
    <property type="entry name" value="ROPPORIN-1-LIKE PROTEIN"/>
    <property type="match status" value="1"/>
</dbReference>
<organism evidence="6 7">
    <name type="scientific">Chloropicon primus</name>
    <dbReference type="NCBI Taxonomy" id="1764295"/>
    <lineage>
        <taxon>Eukaryota</taxon>
        <taxon>Viridiplantae</taxon>
        <taxon>Chlorophyta</taxon>
        <taxon>Chloropicophyceae</taxon>
        <taxon>Chloropicales</taxon>
        <taxon>Chloropicaceae</taxon>
        <taxon>Chloropicon</taxon>
    </lineage>
</organism>
<dbReference type="AlphaFoldDB" id="A0A5B8MR34"/>
<evidence type="ECO:0000256" key="1">
    <source>
        <dbReference type="ARBA" id="ARBA00004230"/>
    </source>
</evidence>
<dbReference type="Pfam" id="PF02197">
    <property type="entry name" value="RIIa"/>
    <property type="match status" value="1"/>
</dbReference>
<keyword evidence="3" id="KW-0966">Cell projection</keyword>
<evidence type="ECO:0000256" key="2">
    <source>
        <dbReference type="ARBA" id="ARBA00022846"/>
    </source>
</evidence>
<comment type="similarity">
    <text evidence="4">Belongs to the ropporin family.</text>
</comment>
<keyword evidence="2" id="KW-0969">Cilium</keyword>
<dbReference type="PANTHER" id="PTHR14952:SF9">
    <property type="entry name" value="EF-HAND DOMAIN-CONTAINING PROTEIN"/>
    <property type="match status" value="1"/>
</dbReference>
<dbReference type="OrthoDB" id="10067602at2759"/>
<dbReference type="SMART" id="SM00394">
    <property type="entry name" value="RIIa"/>
    <property type="match status" value="1"/>
</dbReference>
<dbReference type="SUPFAM" id="SSF47391">
    <property type="entry name" value="Dimerization-anchoring domain of cAMP-dependent PK regulatory subunit"/>
    <property type="match status" value="1"/>
</dbReference>
<evidence type="ECO:0000259" key="5">
    <source>
        <dbReference type="SMART" id="SM00394"/>
    </source>
</evidence>
<proteinExistence type="inferred from homology"/>
<dbReference type="Gene3D" id="1.20.890.10">
    <property type="entry name" value="cAMP-dependent protein kinase regulatory subunit, dimerization-anchoring domain"/>
    <property type="match status" value="1"/>
</dbReference>
<dbReference type="STRING" id="1764295.A0A5B8MR34"/>
<gene>
    <name evidence="6" type="ORF">A3770_09p54110</name>
</gene>
<feature type="domain" description="RIIa" evidence="5">
    <location>
        <begin position="16"/>
        <end position="53"/>
    </location>
</feature>
<evidence type="ECO:0000313" key="7">
    <source>
        <dbReference type="Proteomes" id="UP000316726"/>
    </source>
</evidence>
<comment type="subcellular location">
    <subcellularLocation>
        <location evidence="1">Cell projection</location>
        <location evidence="1">Cilium</location>
        <location evidence="1">Flagellum</location>
    </subcellularLocation>
</comment>
<accession>A0A5B8MR34</accession>